<dbReference type="Proteomes" id="UP000182229">
    <property type="component" value="Unassembled WGS sequence"/>
</dbReference>
<gene>
    <name evidence="2" type="ORF">BON30_11175</name>
</gene>
<accession>A0A1L9BGM6</accession>
<name>A0A1L9BGM6_9BACT</name>
<dbReference type="AlphaFoldDB" id="A0A1L9BGM6"/>
<evidence type="ECO:0000313" key="3">
    <source>
        <dbReference type="Proteomes" id="UP000182229"/>
    </source>
</evidence>
<dbReference type="STRING" id="83449.BON30_11175"/>
<proteinExistence type="predicted"/>
<evidence type="ECO:0000313" key="2">
    <source>
        <dbReference type="EMBL" id="OJH41411.1"/>
    </source>
</evidence>
<protein>
    <submittedName>
        <fullName evidence="2">Uncharacterized protein</fullName>
    </submittedName>
</protein>
<dbReference type="EMBL" id="MPIN01000002">
    <property type="protein sequence ID" value="OJH41411.1"/>
    <property type="molecule type" value="Genomic_DNA"/>
</dbReference>
<evidence type="ECO:0000256" key="1">
    <source>
        <dbReference type="SAM" id="MobiDB-lite"/>
    </source>
</evidence>
<organism evidence="2 3">
    <name type="scientific">Cystobacter ferrugineus</name>
    <dbReference type="NCBI Taxonomy" id="83449"/>
    <lineage>
        <taxon>Bacteria</taxon>
        <taxon>Pseudomonadati</taxon>
        <taxon>Myxococcota</taxon>
        <taxon>Myxococcia</taxon>
        <taxon>Myxococcales</taxon>
        <taxon>Cystobacterineae</taxon>
        <taxon>Archangiaceae</taxon>
        <taxon>Cystobacter</taxon>
    </lineage>
</organism>
<comment type="caution">
    <text evidence="2">The sequence shown here is derived from an EMBL/GenBank/DDBJ whole genome shotgun (WGS) entry which is preliminary data.</text>
</comment>
<reference evidence="3" key="1">
    <citation type="submission" date="2016-11" db="EMBL/GenBank/DDBJ databases">
        <authorList>
            <person name="Shukria A."/>
            <person name="Stevens D.C."/>
        </authorList>
    </citation>
    <scope>NUCLEOTIDE SEQUENCE [LARGE SCALE GENOMIC DNA]</scope>
    <source>
        <strain evidence="3">Cbfe23</strain>
    </source>
</reference>
<reference evidence="2 3" key="2">
    <citation type="submission" date="2016-12" db="EMBL/GenBank/DDBJ databases">
        <title>Draft Genome Sequence of Cystobacter ferrugineus Strain Cbfe23.</title>
        <authorList>
            <person name="Akbar S."/>
            <person name="Dowd S.E."/>
            <person name="Stevens D.C."/>
        </authorList>
    </citation>
    <scope>NUCLEOTIDE SEQUENCE [LARGE SCALE GENOMIC DNA]</scope>
    <source>
        <strain evidence="2 3">Cbfe23</strain>
    </source>
</reference>
<sequence>MEAFPWREEVDDGQTHEKMYPSDGEVAMKKVQRVEIDGITVVTVGDSSLYGRAAARAQVKAIAQKAREEERLNRQAKQSSTPEAPTPPGAQKEQ</sequence>
<feature type="region of interest" description="Disordered" evidence="1">
    <location>
        <begin position="1"/>
        <end position="23"/>
    </location>
</feature>
<keyword evidence="3" id="KW-1185">Reference proteome</keyword>
<feature type="region of interest" description="Disordered" evidence="1">
    <location>
        <begin position="66"/>
        <end position="94"/>
    </location>
</feature>